<evidence type="ECO:0000259" key="4">
    <source>
        <dbReference type="Pfam" id="PF02581"/>
    </source>
</evidence>
<dbReference type="PANTHER" id="PTHR20857:SF23">
    <property type="entry name" value="THIAMINE BIOSYNTHETIC BIFUNCTIONAL ENZYME"/>
    <property type="match status" value="1"/>
</dbReference>
<gene>
    <name evidence="5" type="ORF">BC793_115177</name>
</gene>
<feature type="domain" description="Thiamine phosphate synthase/TenI" evidence="4">
    <location>
        <begin position="102"/>
        <end position="168"/>
    </location>
</feature>
<dbReference type="EMBL" id="QGGR01000015">
    <property type="protein sequence ID" value="PWK42086.1"/>
    <property type="molecule type" value="Genomic_DNA"/>
</dbReference>
<dbReference type="GO" id="GO:0004789">
    <property type="term" value="F:thiamine-phosphate diphosphorylase activity"/>
    <property type="evidence" value="ECO:0007669"/>
    <property type="project" value="TreeGrafter"/>
</dbReference>
<evidence type="ECO:0000256" key="3">
    <source>
        <dbReference type="ARBA" id="ARBA00022977"/>
    </source>
</evidence>
<dbReference type="InterPro" id="IPR036206">
    <property type="entry name" value="ThiamineP_synth_sf"/>
</dbReference>
<dbReference type="OrthoDB" id="3191080at2"/>
<sequence>MVTPGGLVVLTDRRSASGPLIEVVRQAVRGGAAWVILRERDLSYGDRAALATRLRSVVPGNQLIIAGPDPLGGTAVHLSGSDPLPSGTALTGRSWHGTEDLSGVDYVTLSPVYPTSSKPGYGPALGATGAAELRAPVPWLALGGIGAAAQAAECAAAGAAGIAVMGALMRSRDPERTAHELSSAFAAGSHRSLPPAETAVASSRVSAAGSGRCLGSVETAVGTSRGLSGGGW</sequence>
<evidence type="ECO:0000256" key="2">
    <source>
        <dbReference type="ARBA" id="ARBA00004948"/>
    </source>
</evidence>
<protein>
    <submittedName>
        <fullName evidence="5">Thiamine-phosphate pyrophosphorylase</fullName>
    </submittedName>
</protein>
<name>A0A316FRP8_9ACTN</name>
<comment type="function">
    <text evidence="1">Condenses 4-methyl-5-(beta-hydroxyethyl)thiazole monophosphate (THZ-P) and 2-methyl-4-amino-5-hydroxymethyl pyrimidine pyrophosphate (HMP-PP) to form thiamine monophosphate (TMP).</text>
</comment>
<keyword evidence="6" id="KW-1185">Reference proteome</keyword>
<dbReference type="CDD" id="cd00564">
    <property type="entry name" value="TMP_TenI"/>
    <property type="match status" value="1"/>
</dbReference>
<organism evidence="5 6">
    <name type="scientific">Actinoplanes xinjiangensis</name>
    <dbReference type="NCBI Taxonomy" id="512350"/>
    <lineage>
        <taxon>Bacteria</taxon>
        <taxon>Bacillati</taxon>
        <taxon>Actinomycetota</taxon>
        <taxon>Actinomycetes</taxon>
        <taxon>Micromonosporales</taxon>
        <taxon>Micromonosporaceae</taxon>
        <taxon>Actinoplanes</taxon>
    </lineage>
</organism>
<dbReference type="AlphaFoldDB" id="A0A316FRP8"/>
<dbReference type="Proteomes" id="UP000245697">
    <property type="component" value="Unassembled WGS sequence"/>
</dbReference>
<dbReference type="Gene3D" id="3.20.20.70">
    <property type="entry name" value="Aldolase class I"/>
    <property type="match status" value="1"/>
</dbReference>
<evidence type="ECO:0000313" key="5">
    <source>
        <dbReference type="EMBL" id="PWK42086.1"/>
    </source>
</evidence>
<keyword evidence="3" id="KW-0784">Thiamine biosynthesis</keyword>
<accession>A0A316FRP8</accession>
<evidence type="ECO:0000256" key="1">
    <source>
        <dbReference type="ARBA" id="ARBA00003814"/>
    </source>
</evidence>
<reference evidence="5 6" key="1">
    <citation type="submission" date="2018-05" db="EMBL/GenBank/DDBJ databases">
        <title>Genomic Encyclopedia of Archaeal and Bacterial Type Strains, Phase II (KMG-II): from individual species to whole genera.</title>
        <authorList>
            <person name="Goeker M."/>
        </authorList>
    </citation>
    <scope>NUCLEOTIDE SEQUENCE [LARGE SCALE GENOMIC DNA]</scope>
    <source>
        <strain evidence="5 6">DSM 45184</strain>
    </source>
</reference>
<dbReference type="GO" id="GO:0005737">
    <property type="term" value="C:cytoplasm"/>
    <property type="evidence" value="ECO:0007669"/>
    <property type="project" value="TreeGrafter"/>
</dbReference>
<comment type="pathway">
    <text evidence="2">Cofactor biosynthesis; thiamine diphosphate biosynthesis.</text>
</comment>
<proteinExistence type="predicted"/>
<dbReference type="Pfam" id="PF02581">
    <property type="entry name" value="TMP-TENI"/>
    <property type="match status" value="1"/>
</dbReference>
<dbReference type="PANTHER" id="PTHR20857">
    <property type="entry name" value="THIAMINE-PHOSPHATE PYROPHOSPHORYLASE"/>
    <property type="match status" value="1"/>
</dbReference>
<comment type="caution">
    <text evidence="5">The sequence shown here is derived from an EMBL/GenBank/DDBJ whole genome shotgun (WGS) entry which is preliminary data.</text>
</comment>
<dbReference type="SUPFAM" id="SSF51391">
    <property type="entry name" value="Thiamin phosphate synthase"/>
    <property type="match status" value="1"/>
</dbReference>
<dbReference type="GO" id="GO:0009228">
    <property type="term" value="P:thiamine biosynthetic process"/>
    <property type="evidence" value="ECO:0007669"/>
    <property type="project" value="UniProtKB-KW"/>
</dbReference>
<dbReference type="InterPro" id="IPR013785">
    <property type="entry name" value="Aldolase_TIM"/>
</dbReference>
<dbReference type="InterPro" id="IPR022998">
    <property type="entry name" value="ThiamineP_synth_TenI"/>
</dbReference>
<evidence type="ECO:0000313" key="6">
    <source>
        <dbReference type="Proteomes" id="UP000245697"/>
    </source>
</evidence>